<keyword evidence="1" id="KW-0812">Transmembrane</keyword>
<organism evidence="2 3">
    <name type="scientific">Spodoptera exigua</name>
    <name type="common">Beet armyworm</name>
    <name type="synonym">Noctua fulgens</name>
    <dbReference type="NCBI Taxonomy" id="7107"/>
    <lineage>
        <taxon>Eukaryota</taxon>
        <taxon>Metazoa</taxon>
        <taxon>Ecdysozoa</taxon>
        <taxon>Arthropoda</taxon>
        <taxon>Hexapoda</taxon>
        <taxon>Insecta</taxon>
        <taxon>Pterygota</taxon>
        <taxon>Neoptera</taxon>
        <taxon>Endopterygota</taxon>
        <taxon>Lepidoptera</taxon>
        <taxon>Glossata</taxon>
        <taxon>Ditrysia</taxon>
        <taxon>Noctuoidea</taxon>
        <taxon>Noctuidae</taxon>
        <taxon>Amphipyrinae</taxon>
        <taxon>Spodoptera</taxon>
    </lineage>
</organism>
<name>A0A922MAY4_SPOEX</name>
<dbReference type="Proteomes" id="UP000814243">
    <property type="component" value="Unassembled WGS sequence"/>
</dbReference>
<sequence>MAHGSLLPGKPLAMDVEVITAAAIYLYTVYKYYRSVYRHKVIKKKWRKRRWWMLTIHRNRTRQFMDNLLGDLVAEPSGEFDNFVRMSSSDFEYIFQKVSPIIAKKDTYWREAIPPKIRLALTLRFLATGDSYRSLHYHFKISSTLISRIIPEVCLALNQVLKDMIKVS</sequence>
<feature type="transmembrane region" description="Helical" evidence="1">
    <location>
        <begin position="12"/>
        <end position="30"/>
    </location>
</feature>
<evidence type="ECO:0000256" key="1">
    <source>
        <dbReference type="SAM" id="Phobius"/>
    </source>
</evidence>
<evidence type="ECO:0000313" key="3">
    <source>
        <dbReference type="Proteomes" id="UP000814243"/>
    </source>
</evidence>
<reference evidence="2" key="1">
    <citation type="journal article" date="2021" name="G3 (Bethesda)">
        <title>Genome and transcriptome analysis of the beet armyworm Spodoptera exigua reveals targets for pest control. .</title>
        <authorList>
            <person name="Simon S."/>
            <person name="Breeschoten T."/>
            <person name="Jansen H.J."/>
            <person name="Dirks R.P."/>
            <person name="Schranz M.E."/>
            <person name="Ros V.I.D."/>
        </authorList>
    </citation>
    <scope>NUCLEOTIDE SEQUENCE</scope>
    <source>
        <strain evidence="2">TB_SE_WUR_2020</strain>
    </source>
</reference>
<proteinExistence type="predicted"/>
<keyword evidence="1" id="KW-1133">Transmembrane helix</keyword>
<evidence type="ECO:0008006" key="4">
    <source>
        <dbReference type="Google" id="ProtNLM"/>
    </source>
</evidence>
<evidence type="ECO:0000313" key="2">
    <source>
        <dbReference type="EMBL" id="KAH9633015.1"/>
    </source>
</evidence>
<dbReference type="EMBL" id="JACEFF010000675">
    <property type="protein sequence ID" value="KAH9633015.1"/>
    <property type="molecule type" value="Genomic_DNA"/>
</dbReference>
<comment type="caution">
    <text evidence="2">The sequence shown here is derived from an EMBL/GenBank/DDBJ whole genome shotgun (WGS) entry which is preliminary data.</text>
</comment>
<gene>
    <name evidence="2" type="ORF">HF086_000375</name>
</gene>
<accession>A0A922MAY4</accession>
<protein>
    <recommendedName>
        <fullName evidence="4">Nuclease HARBI1</fullName>
    </recommendedName>
</protein>
<keyword evidence="1" id="KW-0472">Membrane</keyword>
<dbReference type="AlphaFoldDB" id="A0A922MAY4"/>